<dbReference type="AlphaFoldDB" id="A0A835FT60"/>
<dbReference type="OrthoDB" id="3789372at2759"/>
<dbReference type="Gene3D" id="3.30.30.30">
    <property type="match status" value="1"/>
</dbReference>
<keyword evidence="3 6" id="KW-0547">Nucleotide-binding</keyword>
<dbReference type="PROSITE" id="PS00329">
    <property type="entry name" value="HSP70_2"/>
    <property type="match status" value="1"/>
</dbReference>
<evidence type="ECO:0000313" key="7">
    <source>
        <dbReference type="EMBL" id="KAF8776059.1"/>
    </source>
</evidence>
<evidence type="ECO:0000256" key="5">
    <source>
        <dbReference type="ARBA" id="ARBA00022840"/>
    </source>
</evidence>
<keyword evidence="4" id="KW-0256">Endoplasmic reticulum</keyword>
<evidence type="ECO:0008006" key="9">
    <source>
        <dbReference type="Google" id="ProtNLM"/>
    </source>
</evidence>
<evidence type="ECO:0000256" key="1">
    <source>
        <dbReference type="ARBA" id="ARBA00004319"/>
    </source>
</evidence>
<comment type="similarity">
    <text evidence="2 6">Belongs to the heat shock protein 70 family.</text>
</comment>
<dbReference type="NCBIfam" id="NF001413">
    <property type="entry name" value="PRK00290.1"/>
    <property type="match status" value="1"/>
</dbReference>
<evidence type="ECO:0000313" key="8">
    <source>
        <dbReference type="Proteomes" id="UP000636709"/>
    </source>
</evidence>
<evidence type="ECO:0000256" key="2">
    <source>
        <dbReference type="ARBA" id="ARBA00007381"/>
    </source>
</evidence>
<dbReference type="FunFam" id="3.30.30.30:FF:000005">
    <property type="entry name" value="Heat shock protein ssb1"/>
    <property type="match status" value="1"/>
</dbReference>
<dbReference type="FunFam" id="2.60.34.10:FF:000002">
    <property type="entry name" value="Heat shock 70 kDa"/>
    <property type="match status" value="1"/>
</dbReference>
<dbReference type="InterPro" id="IPR029047">
    <property type="entry name" value="HSP70_peptide-bd_sf"/>
</dbReference>
<dbReference type="FunFam" id="3.30.420.40:FF:000026">
    <property type="entry name" value="Heat shock protein 70"/>
    <property type="match status" value="1"/>
</dbReference>
<dbReference type="EMBL" id="JACEFO010000239">
    <property type="protein sequence ID" value="KAF8776059.1"/>
    <property type="molecule type" value="Genomic_DNA"/>
</dbReference>
<dbReference type="SUPFAM" id="SSF100920">
    <property type="entry name" value="Heat shock protein 70kD (HSP70), peptide-binding domain"/>
    <property type="match status" value="1"/>
</dbReference>
<dbReference type="PRINTS" id="PR00301">
    <property type="entry name" value="HEATSHOCK70"/>
</dbReference>
<dbReference type="GO" id="GO:0140662">
    <property type="term" value="F:ATP-dependent protein folding chaperone"/>
    <property type="evidence" value="ECO:0007669"/>
    <property type="project" value="InterPro"/>
</dbReference>
<gene>
    <name evidence="7" type="ORF">HU200_003922</name>
</gene>
<dbReference type="PROSITE" id="PS01036">
    <property type="entry name" value="HSP70_3"/>
    <property type="match status" value="1"/>
</dbReference>
<dbReference type="PROSITE" id="PS00297">
    <property type="entry name" value="HSP70_1"/>
    <property type="match status" value="1"/>
</dbReference>
<evidence type="ECO:0000256" key="3">
    <source>
        <dbReference type="ARBA" id="ARBA00022741"/>
    </source>
</evidence>
<dbReference type="Gene3D" id="3.30.420.40">
    <property type="match status" value="2"/>
</dbReference>
<dbReference type="SUPFAM" id="SSF53067">
    <property type="entry name" value="Actin-like ATPase domain"/>
    <property type="match status" value="2"/>
</dbReference>
<dbReference type="Pfam" id="PF00012">
    <property type="entry name" value="HSP70"/>
    <property type="match status" value="1"/>
</dbReference>
<dbReference type="Gene3D" id="3.90.640.10">
    <property type="entry name" value="Actin, Chain A, domain 4"/>
    <property type="match status" value="1"/>
</dbReference>
<comment type="caution">
    <text evidence="7">The sequence shown here is derived from an EMBL/GenBank/DDBJ whole genome shotgun (WGS) entry which is preliminary data.</text>
</comment>
<dbReference type="PANTHER" id="PTHR19375">
    <property type="entry name" value="HEAT SHOCK PROTEIN 70KDA"/>
    <property type="match status" value="1"/>
</dbReference>
<sequence length="545" mass="59815">MATGFDGDDGPAIGIDLGTTYSCVAVWRHGRVEVVPNDQGNRLTPSCVAFCDDTRGRRLVGDAAVNQAASNPDNTIFEVKRLIGRRFSSPCVQGNIKLWPFRVIAGRDDRPMIQVQYGDDERQFAPEEISAMILAKMKETAEAYLATTVKNAVITVPVYFNDSQRQATMDAGTIAGLTVVSIINEPAAAAIGYGLDKVLLSSDGGERTVLIFDLGGGTLDVSILKIDPGTDMDMSVFKVKATAGNTHLGGADLDNQIVKHFVREFLKRYKMLDIRSDKRALQRLRTACERAKRMLSYAVQTSIEIDSLHGGIDFYATITRAKFEDMNKSFFSECVETVEKCLRDAEMCKASIDDVVLVGGTTRVPKVKSMLQDMFDGKELCMSVNPDEDVAYGAAIHAAVLSGDEMLQDVLLVDVTPLSLGVRTIGGVMTLLIPRNTTIPTKKEKVFTTCYDNQSSVLIQVYQGESVNTDENNLLGQFRLPGIERAPRGVPKINVTFEINANGIMDVSAEDKVARIKKKITITYDAGRLSTEEIERMVQDANYDR</sequence>
<keyword evidence="5 6" id="KW-0067">ATP-binding</keyword>
<dbReference type="InterPro" id="IPR013126">
    <property type="entry name" value="Hsp_70_fam"/>
</dbReference>
<accession>A0A835FT60</accession>
<evidence type="ECO:0000256" key="4">
    <source>
        <dbReference type="ARBA" id="ARBA00022824"/>
    </source>
</evidence>
<dbReference type="Proteomes" id="UP000636709">
    <property type="component" value="Unassembled WGS sequence"/>
</dbReference>
<dbReference type="FunFam" id="3.90.640.10:FF:000002">
    <property type="entry name" value="Heat shock 70 kDa"/>
    <property type="match status" value="1"/>
</dbReference>
<proteinExistence type="inferred from homology"/>
<dbReference type="InterPro" id="IPR043129">
    <property type="entry name" value="ATPase_NBD"/>
</dbReference>
<dbReference type="GO" id="GO:0005524">
    <property type="term" value="F:ATP binding"/>
    <property type="evidence" value="ECO:0007669"/>
    <property type="project" value="UniProtKB-KW"/>
</dbReference>
<evidence type="ECO:0000256" key="6">
    <source>
        <dbReference type="RuleBase" id="RU003322"/>
    </source>
</evidence>
<name>A0A835FT60_9POAL</name>
<protein>
    <recommendedName>
        <fullName evidence="9">Heat shock protein 70</fullName>
    </recommendedName>
</protein>
<dbReference type="Gene3D" id="2.60.34.10">
    <property type="entry name" value="Substrate Binding Domain Of DNAk, Chain A, domain 1"/>
    <property type="match status" value="1"/>
</dbReference>
<comment type="subcellular location">
    <subcellularLocation>
        <location evidence="1">Endoplasmic reticulum lumen</location>
    </subcellularLocation>
</comment>
<reference evidence="7" key="1">
    <citation type="submission" date="2020-07" db="EMBL/GenBank/DDBJ databases">
        <title>Genome sequence and genetic diversity analysis of an under-domesticated orphan crop, white fonio (Digitaria exilis).</title>
        <authorList>
            <person name="Bennetzen J.L."/>
            <person name="Chen S."/>
            <person name="Ma X."/>
            <person name="Wang X."/>
            <person name="Yssel A.E.J."/>
            <person name="Chaluvadi S.R."/>
            <person name="Johnson M."/>
            <person name="Gangashetty P."/>
            <person name="Hamidou F."/>
            <person name="Sanogo M.D."/>
            <person name="Zwaenepoel A."/>
            <person name="Wallace J."/>
            <person name="Van De Peer Y."/>
            <person name="Van Deynze A."/>
        </authorList>
    </citation>
    <scope>NUCLEOTIDE SEQUENCE</scope>
    <source>
        <tissue evidence="7">Leaves</tissue>
    </source>
</reference>
<organism evidence="7 8">
    <name type="scientific">Digitaria exilis</name>
    <dbReference type="NCBI Taxonomy" id="1010633"/>
    <lineage>
        <taxon>Eukaryota</taxon>
        <taxon>Viridiplantae</taxon>
        <taxon>Streptophyta</taxon>
        <taxon>Embryophyta</taxon>
        <taxon>Tracheophyta</taxon>
        <taxon>Spermatophyta</taxon>
        <taxon>Magnoliopsida</taxon>
        <taxon>Liliopsida</taxon>
        <taxon>Poales</taxon>
        <taxon>Poaceae</taxon>
        <taxon>PACMAD clade</taxon>
        <taxon>Panicoideae</taxon>
        <taxon>Panicodae</taxon>
        <taxon>Paniceae</taxon>
        <taxon>Anthephorinae</taxon>
        <taxon>Digitaria</taxon>
    </lineage>
</organism>
<keyword evidence="8" id="KW-1185">Reference proteome</keyword>
<dbReference type="GO" id="GO:0005788">
    <property type="term" value="C:endoplasmic reticulum lumen"/>
    <property type="evidence" value="ECO:0007669"/>
    <property type="project" value="UniProtKB-SubCell"/>
</dbReference>
<dbReference type="InterPro" id="IPR018181">
    <property type="entry name" value="Heat_shock_70_CS"/>
</dbReference>